<dbReference type="GO" id="GO:0016020">
    <property type="term" value="C:membrane"/>
    <property type="evidence" value="ECO:0007669"/>
    <property type="project" value="UniProtKB-SubCell"/>
</dbReference>
<comment type="subcellular location">
    <subcellularLocation>
        <location evidence="5">Membrane</location>
        <topology evidence="5">Single-pass membrane protein</topology>
    </subcellularLocation>
</comment>
<dbReference type="InterPro" id="IPR035595">
    <property type="entry name" value="UDP_glycos_trans_CS"/>
</dbReference>
<dbReference type="Gene3D" id="3.40.50.2000">
    <property type="entry name" value="Glycogen Phosphorylase B"/>
    <property type="match status" value="1"/>
</dbReference>
<dbReference type="GO" id="GO:0015020">
    <property type="term" value="F:glucuronosyltransferase activity"/>
    <property type="evidence" value="ECO:0007669"/>
    <property type="project" value="UniProtKB-EC"/>
</dbReference>
<keyword evidence="2 4" id="KW-0328">Glycosyltransferase</keyword>
<dbReference type="EC" id="2.4.1.17" evidence="5"/>
<keyword evidence="5" id="KW-0472">Membrane</keyword>
<dbReference type="SUPFAM" id="SSF53756">
    <property type="entry name" value="UDP-Glycosyltransferase/glycogen phosphorylase"/>
    <property type="match status" value="1"/>
</dbReference>
<keyword evidence="3 4" id="KW-0808">Transferase</keyword>
<feature type="transmembrane region" description="Helical" evidence="5">
    <location>
        <begin position="479"/>
        <end position="498"/>
    </location>
</feature>
<comment type="catalytic activity">
    <reaction evidence="5">
        <text>glucuronate acceptor + UDP-alpha-D-glucuronate = acceptor beta-D-glucuronoside + UDP + H(+)</text>
        <dbReference type="Rhea" id="RHEA:21032"/>
        <dbReference type="ChEBI" id="CHEBI:15378"/>
        <dbReference type="ChEBI" id="CHEBI:58052"/>
        <dbReference type="ChEBI" id="CHEBI:58223"/>
        <dbReference type="ChEBI" id="CHEBI:132367"/>
        <dbReference type="ChEBI" id="CHEBI:132368"/>
        <dbReference type="EC" id="2.4.1.17"/>
    </reaction>
</comment>
<dbReference type="InterPro" id="IPR002213">
    <property type="entry name" value="UDP_glucos_trans"/>
</dbReference>
<dbReference type="CDD" id="cd03784">
    <property type="entry name" value="GT1_Gtf-like"/>
    <property type="match status" value="1"/>
</dbReference>
<reference evidence="6" key="1">
    <citation type="journal article" date="2014" name="Insect Biochem. Mol. Biol.">
        <title>Bacterial origin of a diverse family of UDP-glycosyltransferase genes in the Tetranychus urticae genome.</title>
        <authorList>
            <person name="Ahn S.J."/>
            <person name="Dermauw W."/>
            <person name="Wybouw N."/>
            <person name="Heckel D.G."/>
            <person name="Van Leeuwen T."/>
        </authorList>
    </citation>
    <scope>NUCLEOTIDE SEQUENCE</scope>
</reference>
<evidence type="ECO:0000256" key="2">
    <source>
        <dbReference type="ARBA" id="ARBA00022676"/>
    </source>
</evidence>
<dbReference type="AlphaFoldDB" id="A0A023R6Z5"/>
<dbReference type="Pfam" id="PF00201">
    <property type="entry name" value="UDPGT"/>
    <property type="match status" value="1"/>
</dbReference>
<dbReference type="PANTHER" id="PTHR48043:SF145">
    <property type="entry name" value="FI06409P-RELATED"/>
    <property type="match status" value="1"/>
</dbReference>
<evidence type="ECO:0000313" key="6">
    <source>
        <dbReference type="EMBL" id="AHX56948.1"/>
    </source>
</evidence>
<comment type="similarity">
    <text evidence="1 4">Belongs to the UDP-glycosyltransferase family.</text>
</comment>
<keyword evidence="5" id="KW-0812">Transmembrane</keyword>
<organism evidence="6">
    <name type="scientific">Strigamia maritima</name>
    <name type="common">European centipede</name>
    <name type="synonym">Geophilus maritimus</name>
    <dbReference type="NCBI Taxonomy" id="126957"/>
    <lineage>
        <taxon>Eukaryota</taxon>
        <taxon>Metazoa</taxon>
        <taxon>Ecdysozoa</taxon>
        <taxon>Arthropoda</taxon>
        <taxon>Myriapoda</taxon>
        <taxon>Chilopoda</taxon>
        <taxon>Pleurostigmophora</taxon>
        <taxon>Geophilomorpha</taxon>
        <taxon>Linotaeniidae</taxon>
        <taxon>Strigamia</taxon>
    </lineage>
</organism>
<evidence type="ECO:0000256" key="3">
    <source>
        <dbReference type="ARBA" id="ARBA00022679"/>
    </source>
</evidence>
<evidence type="ECO:0000256" key="5">
    <source>
        <dbReference type="RuleBase" id="RU362059"/>
    </source>
</evidence>
<dbReference type="EMBL" id="KJ584823">
    <property type="protein sequence ID" value="AHX56948.1"/>
    <property type="molecule type" value="mRNA"/>
</dbReference>
<evidence type="ECO:0000256" key="4">
    <source>
        <dbReference type="RuleBase" id="RU003718"/>
    </source>
</evidence>
<evidence type="ECO:0000256" key="1">
    <source>
        <dbReference type="ARBA" id="ARBA00009995"/>
    </source>
</evidence>
<sequence>MKLLITYFVILLFNIIHAYRILYLFPFTTKSHMFVFEPLIEELAKRNHHITIVSPYTFSLHQQQNIREIIINIEDDNSKNMSTGRFSSYGNHILFQFISFKYVVKPGCEAYLKNFEVKELLKQGKQFDVVIVSAIFNECALATAPLLGKNIILHCSSAFLPWFNFHDSQLQLPSVVPVVMTPFVSKMNFLQRLDNGILFLAVRLLMEYNFVAAIQAVITEHLLQNPSVSEGFESIDLVFTNADPVITSPRPAIPTIIDLGGMHCRKAKPLSKEFEDFVESSGDYGFILFSLGSISQSKDLPVETIKSLLDGFSRLEQRVIWKYEKDLENVPKNVKISKWLPQKDLLGHAKIRLFITHGGMLSLQESVYNGVPVVAVPLFSDQPGNVARVEEIGIGVKLALSNISGDSMYDAINKVLGDKRYAENLKRYSAIFHDFIENQVEKAAYWVEYVIRHKGTDHLRTGSKELNFFSIFTRCNCFYSLYLFIFAYVSMTILKLIVAKKIKNEH</sequence>
<gene>
    <name evidence="6" type="primary">UGT211E1</name>
</gene>
<protein>
    <recommendedName>
        <fullName evidence="5">UDP-glucuronosyltransferase</fullName>
        <ecNumber evidence="5">2.4.1.17</ecNumber>
    </recommendedName>
</protein>
<proteinExistence type="evidence at transcript level"/>
<name>A0A023R6Z5_STRMM</name>
<dbReference type="InterPro" id="IPR050271">
    <property type="entry name" value="UDP-glycosyltransferase"/>
</dbReference>
<dbReference type="FunFam" id="3.40.50.2000:FF:000021">
    <property type="entry name" value="UDP-glucuronosyltransferase"/>
    <property type="match status" value="1"/>
</dbReference>
<reference evidence="6" key="2">
    <citation type="submission" date="2014-03" db="EMBL/GenBank/DDBJ databases">
        <authorList>
            <person name="Ahn S.-J."/>
            <person name="Dermauw W."/>
            <person name="Wybouw N."/>
            <person name="Heckel D.G."/>
            <person name="Van Leeuwen T."/>
        </authorList>
    </citation>
    <scope>NUCLEOTIDE SEQUENCE</scope>
</reference>
<keyword evidence="5" id="KW-1133">Transmembrane helix</keyword>
<dbReference type="PROSITE" id="PS00375">
    <property type="entry name" value="UDPGT"/>
    <property type="match status" value="1"/>
</dbReference>
<dbReference type="PANTHER" id="PTHR48043">
    <property type="entry name" value="EG:EG0003.4 PROTEIN-RELATED"/>
    <property type="match status" value="1"/>
</dbReference>
<accession>A0A023R6Z5</accession>